<proteinExistence type="predicted"/>
<evidence type="ECO:0000256" key="1">
    <source>
        <dbReference type="SAM" id="MobiDB-lite"/>
    </source>
</evidence>
<keyword evidence="3" id="KW-1185">Reference proteome</keyword>
<accession>A0ABP4VVG6</accession>
<feature type="region of interest" description="Disordered" evidence="1">
    <location>
        <begin position="1"/>
        <end position="22"/>
    </location>
</feature>
<name>A0ABP4VVG6_9MICO</name>
<organism evidence="2 3">
    <name type="scientific">Isoptericola hypogeus</name>
    <dbReference type="NCBI Taxonomy" id="300179"/>
    <lineage>
        <taxon>Bacteria</taxon>
        <taxon>Bacillati</taxon>
        <taxon>Actinomycetota</taxon>
        <taxon>Actinomycetes</taxon>
        <taxon>Micrococcales</taxon>
        <taxon>Promicromonosporaceae</taxon>
        <taxon>Isoptericola</taxon>
    </lineage>
</organism>
<sequence>MTTAPKSDQHDPDGIDGPRAGEMRRITWARDVRAVCLGCGYKIDNTGGAASHARSARHVVRVHYSTVFGFVPDERLGDLLGGGGRT</sequence>
<dbReference type="Proteomes" id="UP001501138">
    <property type="component" value="Unassembled WGS sequence"/>
</dbReference>
<evidence type="ECO:0000313" key="3">
    <source>
        <dbReference type="Proteomes" id="UP001501138"/>
    </source>
</evidence>
<evidence type="ECO:0008006" key="4">
    <source>
        <dbReference type="Google" id="ProtNLM"/>
    </source>
</evidence>
<dbReference type="RefSeq" id="WP_344250440.1">
    <property type="nucleotide sequence ID" value="NZ_BAAAPM010000009.1"/>
</dbReference>
<comment type="caution">
    <text evidence="2">The sequence shown here is derived from an EMBL/GenBank/DDBJ whole genome shotgun (WGS) entry which is preliminary data.</text>
</comment>
<dbReference type="EMBL" id="BAAAPM010000009">
    <property type="protein sequence ID" value="GAA1739197.1"/>
    <property type="molecule type" value="Genomic_DNA"/>
</dbReference>
<gene>
    <name evidence="2" type="ORF">GCM10009809_38300</name>
</gene>
<evidence type="ECO:0000313" key="2">
    <source>
        <dbReference type="EMBL" id="GAA1739197.1"/>
    </source>
</evidence>
<protein>
    <recommendedName>
        <fullName evidence="4">C2H2-type domain-containing protein</fullName>
    </recommendedName>
</protein>
<reference evidence="3" key="1">
    <citation type="journal article" date="2019" name="Int. J. Syst. Evol. Microbiol.">
        <title>The Global Catalogue of Microorganisms (GCM) 10K type strain sequencing project: providing services to taxonomists for standard genome sequencing and annotation.</title>
        <authorList>
            <consortium name="The Broad Institute Genomics Platform"/>
            <consortium name="The Broad Institute Genome Sequencing Center for Infectious Disease"/>
            <person name="Wu L."/>
            <person name="Ma J."/>
        </authorList>
    </citation>
    <scope>NUCLEOTIDE SEQUENCE [LARGE SCALE GENOMIC DNA]</scope>
    <source>
        <strain evidence="3">JCM 15589</strain>
    </source>
</reference>